<dbReference type="KEGG" id="cmet:K6K41_15935"/>
<dbReference type="InterPro" id="IPR029058">
    <property type="entry name" value="AB_hydrolase_fold"/>
</dbReference>
<dbReference type="EMBL" id="CP081869">
    <property type="protein sequence ID" value="QZN98527.1"/>
    <property type="molecule type" value="Genomic_DNA"/>
</dbReference>
<dbReference type="GO" id="GO:0016787">
    <property type="term" value="F:hydrolase activity"/>
    <property type="evidence" value="ECO:0007669"/>
    <property type="project" value="UniProtKB-KW"/>
</dbReference>
<dbReference type="InterPro" id="IPR010297">
    <property type="entry name" value="DUF900_hydrolase"/>
</dbReference>
<gene>
    <name evidence="1" type="ORF">K6K41_15935</name>
</gene>
<dbReference type="Proteomes" id="UP000825701">
    <property type="component" value="Chromosome"/>
</dbReference>
<dbReference type="PANTHER" id="PTHR36513">
    <property type="entry name" value="ABC TRANSMEMBRANE TYPE-1 DOMAIN-CONTAINING PROTEIN"/>
    <property type="match status" value="1"/>
</dbReference>
<name>A0A9E6R8E0_9HYPH</name>
<dbReference type="PIRSF" id="PIRSF033909">
    <property type="entry name" value="UCP033909"/>
    <property type="match status" value="1"/>
</dbReference>
<proteinExistence type="predicted"/>
<dbReference type="RefSeq" id="WP_261401458.1">
    <property type="nucleotide sequence ID" value="NZ_CP081869.1"/>
</dbReference>
<evidence type="ECO:0000313" key="2">
    <source>
        <dbReference type="Proteomes" id="UP000825701"/>
    </source>
</evidence>
<dbReference type="Pfam" id="PF05990">
    <property type="entry name" value="DUF900"/>
    <property type="match status" value="1"/>
</dbReference>
<keyword evidence="1" id="KW-0378">Hydrolase</keyword>
<keyword evidence="2" id="KW-1185">Reference proteome</keyword>
<evidence type="ECO:0000313" key="1">
    <source>
        <dbReference type="EMBL" id="QZN98527.1"/>
    </source>
</evidence>
<organism evidence="1 2">
    <name type="scientific">Chenggangzhangella methanolivorans</name>
    <dbReference type="NCBI Taxonomy" id="1437009"/>
    <lineage>
        <taxon>Bacteria</taxon>
        <taxon>Pseudomonadati</taxon>
        <taxon>Pseudomonadota</taxon>
        <taxon>Alphaproteobacteria</taxon>
        <taxon>Hyphomicrobiales</taxon>
        <taxon>Methylopilaceae</taxon>
        <taxon>Chenggangzhangella</taxon>
    </lineage>
</organism>
<reference evidence="1" key="1">
    <citation type="submission" date="2021-08" db="EMBL/GenBank/DDBJ databases">
        <authorList>
            <person name="Zhang H."/>
            <person name="Xu M."/>
            <person name="Yu Z."/>
            <person name="Yang L."/>
            <person name="Cai Y."/>
        </authorList>
    </citation>
    <scope>NUCLEOTIDE SEQUENCE</scope>
    <source>
        <strain evidence="1">CHL1</strain>
    </source>
</reference>
<dbReference type="InterPro" id="IPR014586">
    <property type="entry name" value="UCP033909"/>
</dbReference>
<protein>
    <submittedName>
        <fullName evidence="1">Alpha/beta hydrolase</fullName>
    </submittedName>
</protein>
<dbReference type="AlphaFoldDB" id="A0A9E6R8E0"/>
<sequence>MRGRLIAGWIAALAAAAVLAGARLVPVLVATTRKPDPVSPISFGADRSHELAFARYVVSVPPGHKPGDVESAGGDARADAAKSFAVVEARRIDEATFFREAAAASRGSRTGATGVFVHGYNYTFEESLFRRAQLSADSHVAGAAVLFAWPSAASPTGYVADRDASTMSRDGLARVLDGLAAERTGRVIVFSHSMGSNLVMESLRTLRLSGRGRTLDRLDQVVMAAPDIDVDLFVEQLEAVGRLKKPLVVMTSKDDGALSLSSALAGERRRVGNADVDDPRVQAGARKYDVSVIDISEAPNAGGLGHDRYAAMAAVYPKLRAQLGARSSLASKAGTFLFDMTQASISPATPARR</sequence>
<dbReference type="SUPFAM" id="SSF53474">
    <property type="entry name" value="alpha/beta-Hydrolases"/>
    <property type="match status" value="1"/>
</dbReference>
<dbReference type="Gene3D" id="3.40.50.1820">
    <property type="entry name" value="alpha/beta hydrolase"/>
    <property type="match status" value="1"/>
</dbReference>
<accession>A0A9E6R8E0</accession>
<dbReference type="PANTHER" id="PTHR36513:SF1">
    <property type="entry name" value="TRANSMEMBRANE PROTEIN"/>
    <property type="match status" value="1"/>
</dbReference>